<dbReference type="CDD" id="cd00077">
    <property type="entry name" value="HDc"/>
    <property type="match status" value="1"/>
</dbReference>
<keyword evidence="3" id="KW-1185">Reference proteome</keyword>
<dbReference type="PANTHER" id="PTHR33594:SF1">
    <property type="entry name" value="HD_PDEASE DOMAIN-CONTAINING PROTEIN"/>
    <property type="match status" value="1"/>
</dbReference>
<evidence type="ECO:0000313" key="2">
    <source>
        <dbReference type="EMBL" id="ARI77309.1"/>
    </source>
</evidence>
<name>A0A1W5ZVK9_9BACI</name>
<organism evidence="2 3">
    <name type="scientific">Halobacillus mangrovi</name>
    <dbReference type="NCBI Taxonomy" id="402384"/>
    <lineage>
        <taxon>Bacteria</taxon>
        <taxon>Bacillati</taxon>
        <taxon>Bacillota</taxon>
        <taxon>Bacilli</taxon>
        <taxon>Bacillales</taxon>
        <taxon>Bacillaceae</taxon>
        <taxon>Halobacillus</taxon>
    </lineage>
</organism>
<protein>
    <recommendedName>
        <fullName evidence="1">HD domain-containing protein</fullName>
    </recommendedName>
</protein>
<dbReference type="STRING" id="402384.HM131_10845"/>
<feature type="domain" description="HD" evidence="1">
    <location>
        <begin position="26"/>
        <end position="125"/>
    </location>
</feature>
<dbReference type="KEGG" id="hmn:HM131_10845"/>
<sequence length="200" mass="22863">MDQKKALSTIQSYVNSHFGTDPSGHDYGHMKRVAQWSRKLARKEGADPFLCEVMGWVHDIGDPKLFDYPKHAKEKLTSLLIELGFTKETTDEIRSVMDRVSFRKGQVPYSLPGQIVQDADRLDAMGAIGIARTFAYGGSRGQMILSDHQQTANSIQHFYDKLLKLSSLMNTDAGRQEAEQRHQFMLEFLEQFHQETNIQR</sequence>
<dbReference type="InterPro" id="IPR006674">
    <property type="entry name" value="HD_domain"/>
</dbReference>
<dbReference type="PANTHER" id="PTHR33594">
    <property type="entry name" value="SUPERFAMILY HYDROLASE, PUTATIVE (AFU_ORTHOLOGUE AFUA_1G03035)-RELATED"/>
    <property type="match status" value="1"/>
</dbReference>
<dbReference type="RefSeq" id="WP_085029780.1">
    <property type="nucleotide sequence ID" value="NZ_CP020772.1"/>
</dbReference>
<evidence type="ECO:0000259" key="1">
    <source>
        <dbReference type="PROSITE" id="PS51831"/>
    </source>
</evidence>
<dbReference type="SMART" id="SM00471">
    <property type="entry name" value="HDc"/>
    <property type="match status" value="1"/>
</dbReference>
<evidence type="ECO:0000313" key="3">
    <source>
        <dbReference type="Proteomes" id="UP000192527"/>
    </source>
</evidence>
<dbReference type="EMBL" id="CP020772">
    <property type="protein sequence ID" value="ARI77309.1"/>
    <property type="molecule type" value="Genomic_DNA"/>
</dbReference>
<proteinExistence type="predicted"/>
<reference evidence="2 3" key="1">
    <citation type="submission" date="2017-04" db="EMBL/GenBank/DDBJ databases">
        <title>The whole genome sequencing and assembly of Halobacillus mangrovi strain.</title>
        <authorList>
            <person name="Lee S.-J."/>
            <person name="Park M.-K."/>
            <person name="Kim J.-Y."/>
            <person name="Lee Y.-J."/>
            <person name="Yi H."/>
            <person name="Bahn Y.-S."/>
            <person name="Kim J.F."/>
            <person name="Lee D.-W."/>
        </authorList>
    </citation>
    <scope>NUCLEOTIDE SEQUENCE [LARGE SCALE GENOMIC DNA]</scope>
    <source>
        <strain evidence="2 3">KTB 131</strain>
    </source>
</reference>
<dbReference type="Proteomes" id="UP000192527">
    <property type="component" value="Chromosome"/>
</dbReference>
<accession>A0A1W5ZVK9</accession>
<dbReference type="PROSITE" id="PS51831">
    <property type="entry name" value="HD"/>
    <property type="match status" value="1"/>
</dbReference>
<dbReference type="Pfam" id="PF01966">
    <property type="entry name" value="HD"/>
    <property type="match status" value="1"/>
</dbReference>
<dbReference type="SUPFAM" id="SSF109604">
    <property type="entry name" value="HD-domain/PDEase-like"/>
    <property type="match status" value="1"/>
</dbReference>
<dbReference type="Gene3D" id="1.10.472.50">
    <property type="entry name" value="HD-domain/PDEase-like"/>
    <property type="match status" value="1"/>
</dbReference>
<dbReference type="AlphaFoldDB" id="A0A1W5ZVK9"/>
<dbReference type="InterPro" id="IPR003607">
    <property type="entry name" value="HD/PDEase_dom"/>
</dbReference>
<dbReference type="Gene3D" id="1.20.58.1910">
    <property type="match status" value="1"/>
</dbReference>
<dbReference type="OrthoDB" id="9797344at2"/>
<gene>
    <name evidence="2" type="ORF">HM131_10845</name>
</gene>